<keyword evidence="5 6" id="KW-0676">Redox-active center</keyword>
<proteinExistence type="inferred from homology"/>
<keyword evidence="3 6" id="KW-1015">Disulfide bond</keyword>
<evidence type="ECO:0000313" key="8">
    <source>
        <dbReference type="Proteomes" id="UP000004931"/>
    </source>
</evidence>
<comment type="subcellular location">
    <subcellularLocation>
        <location evidence="6">Cytoplasm</location>
    </subcellularLocation>
</comment>
<sequence length="293" mass="33145">MGHLFIIHAMNDQLQRFVFDGTDIRGELVRLDQSYQDTLAAHQYPEVVARLLGELLSAVVLLSATLKFEGTLVLQARSQGQIPIIMAEATSDHKIRAIAREADDANSSDFQTLLTDGQLSITIDPRHGKRYQGIVSLDGDNLSQCIENYFKQSEQLSTRVWLASDGKTASGMLLQELPASDDITHEQRIISWEHATKLAETLTANEIQSLSFERILFRLFHQEQVRLFEPDTLSFQCSCSQTRTLDALRTLGQQELNNIIEELGSIDINCEFCHQHYQFDGDDVGKLFDHKLH</sequence>
<dbReference type="InterPro" id="IPR000397">
    <property type="entry name" value="Heat_shock_Hsp33"/>
</dbReference>
<evidence type="ECO:0000256" key="6">
    <source>
        <dbReference type="HAMAP-Rule" id="MF_00117"/>
    </source>
</evidence>
<comment type="similarity">
    <text evidence="6">Belongs to the HSP33 family.</text>
</comment>
<name>A0Y9Y9_9GAMM</name>
<dbReference type="NCBIfam" id="NF001033">
    <property type="entry name" value="PRK00114.1"/>
    <property type="match status" value="1"/>
</dbReference>
<dbReference type="InterPro" id="IPR016154">
    <property type="entry name" value="Heat_shock_Hsp33_C"/>
</dbReference>
<dbReference type="CDD" id="cd00498">
    <property type="entry name" value="Hsp33"/>
    <property type="match status" value="1"/>
</dbReference>
<evidence type="ECO:0000256" key="5">
    <source>
        <dbReference type="ARBA" id="ARBA00023284"/>
    </source>
</evidence>
<accession>A0Y9Y9</accession>
<keyword evidence="4 6" id="KW-0143">Chaperone</keyword>
<dbReference type="Pfam" id="PF01430">
    <property type="entry name" value="HSP33"/>
    <property type="match status" value="1"/>
</dbReference>
<dbReference type="Gene3D" id="3.55.30.10">
    <property type="entry name" value="Hsp33 domain"/>
    <property type="match status" value="1"/>
</dbReference>
<evidence type="ECO:0000256" key="2">
    <source>
        <dbReference type="ARBA" id="ARBA00022833"/>
    </source>
</evidence>
<dbReference type="EMBL" id="AAVT01000001">
    <property type="protein sequence ID" value="EAW32943.1"/>
    <property type="molecule type" value="Genomic_DNA"/>
</dbReference>
<dbReference type="Gene3D" id="1.10.287.480">
    <property type="entry name" value="helix hairpin bin"/>
    <property type="match status" value="1"/>
</dbReference>
<feature type="disulfide bond" description="Redox-active" evidence="6">
    <location>
        <begin position="237"/>
        <end position="239"/>
    </location>
</feature>
<evidence type="ECO:0000256" key="4">
    <source>
        <dbReference type="ARBA" id="ARBA00023186"/>
    </source>
</evidence>
<dbReference type="AlphaFoldDB" id="A0Y9Y9"/>
<reference evidence="7 8" key="1">
    <citation type="journal article" date="2010" name="J. Bacteriol.">
        <title>Genome sequence of the oligotrophic marine Gammaproteobacterium HTCC2143, isolated from the Oregon Coast.</title>
        <authorList>
            <person name="Oh H.M."/>
            <person name="Kang I."/>
            <person name="Ferriera S."/>
            <person name="Giovannoni S.J."/>
            <person name="Cho J.C."/>
        </authorList>
    </citation>
    <scope>NUCLEOTIDE SEQUENCE [LARGE SCALE GENOMIC DNA]</scope>
    <source>
        <strain evidence="7 8">HTCC2143</strain>
    </source>
</reference>
<organism evidence="7 8">
    <name type="scientific">marine gamma proteobacterium HTCC2143</name>
    <dbReference type="NCBI Taxonomy" id="247633"/>
    <lineage>
        <taxon>Bacteria</taxon>
        <taxon>Pseudomonadati</taxon>
        <taxon>Pseudomonadota</taxon>
        <taxon>Gammaproteobacteria</taxon>
        <taxon>Cellvibrionales</taxon>
        <taxon>Spongiibacteraceae</taxon>
        <taxon>BD1-7 clade</taxon>
    </lineage>
</organism>
<comment type="caution">
    <text evidence="7">The sequence shown here is derived from an EMBL/GenBank/DDBJ whole genome shotgun (WGS) entry which is preliminary data.</text>
</comment>
<dbReference type="InterPro" id="IPR016153">
    <property type="entry name" value="Heat_shock_Hsp33_N"/>
</dbReference>
<gene>
    <name evidence="6" type="primary">hslO</name>
    <name evidence="7" type="ORF">GP2143_16846</name>
</gene>
<evidence type="ECO:0000256" key="3">
    <source>
        <dbReference type="ARBA" id="ARBA00023157"/>
    </source>
</evidence>
<dbReference type="PANTHER" id="PTHR30111:SF1">
    <property type="entry name" value="33 KDA CHAPERONIN"/>
    <property type="match status" value="1"/>
</dbReference>
<dbReference type="STRING" id="247633.GP2143_16846"/>
<dbReference type="SUPFAM" id="SSF64397">
    <property type="entry name" value="Hsp33 domain"/>
    <property type="match status" value="1"/>
</dbReference>
<dbReference type="eggNOG" id="COG1281">
    <property type="taxonomic scope" value="Bacteria"/>
</dbReference>
<dbReference type="SUPFAM" id="SSF118352">
    <property type="entry name" value="HSP33 redox switch-like"/>
    <property type="match status" value="1"/>
</dbReference>
<dbReference type="GO" id="GO:0042026">
    <property type="term" value="P:protein refolding"/>
    <property type="evidence" value="ECO:0007669"/>
    <property type="project" value="TreeGrafter"/>
</dbReference>
<dbReference type="InterPro" id="IPR023212">
    <property type="entry name" value="Hsp33_helix_hairpin_bin_dom_sf"/>
</dbReference>
<comment type="PTM">
    <text evidence="6">Under oxidizing conditions two disulfide bonds are formed involving the reactive cysteines. Under reducing conditions zinc is bound to the reactive cysteines and the protein is inactive.</text>
</comment>
<dbReference type="PIRSF" id="PIRSF005261">
    <property type="entry name" value="Heat_shock_Hsp33"/>
    <property type="match status" value="1"/>
</dbReference>
<evidence type="ECO:0000313" key="7">
    <source>
        <dbReference type="EMBL" id="EAW32943.1"/>
    </source>
</evidence>
<keyword evidence="2 6" id="KW-0862">Zinc</keyword>
<dbReference type="GO" id="GO:0051082">
    <property type="term" value="F:unfolded protein binding"/>
    <property type="evidence" value="ECO:0007669"/>
    <property type="project" value="UniProtKB-UniRule"/>
</dbReference>
<dbReference type="GO" id="GO:0005737">
    <property type="term" value="C:cytoplasm"/>
    <property type="evidence" value="ECO:0007669"/>
    <property type="project" value="UniProtKB-SubCell"/>
</dbReference>
<dbReference type="Proteomes" id="UP000004931">
    <property type="component" value="Unassembled WGS sequence"/>
</dbReference>
<dbReference type="HAMAP" id="MF_00117">
    <property type="entry name" value="HslO"/>
    <property type="match status" value="1"/>
</dbReference>
<evidence type="ECO:0000256" key="1">
    <source>
        <dbReference type="ARBA" id="ARBA00022490"/>
    </source>
</evidence>
<dbReference type="PANTHER" id="PTHR30111">
    <property type="entry name" value="33 KDA CHAPERONIN"/>
    <property type="match status" value="1"/>
</dbReference>
<keyword evidence="8" id="KW-1185">Reference proteome</keyword>
<feature type="disulfide bond" description="Redox-active" evidence="6">
    <location>
        <begin position="270"/>
        <end position="273"/>
    </location>
</feature>
<keyword evidence="1 6" id="KW-0963">Cytoplasm</keyword>
<dbReference type="Gene3D" id="3.90.1280.10">
    <property type="entry name" value="HSP33 redox switch-like"/>
    <property type="match status" value="1"/>
</dbReference>
<comment type="function">
    <text evidence="6">Redox regulated molecular chaperone. Protects both thermally unfolding and oxidatively damaged proteins from irreversible aggregation. Plays an important role in the bacterial defense system toward oxidative stress.</text>
</comment>
<dbReference type="GO" id="GO:0044183">
    <property type="term" value="F:protein folding chaperone"/>
    <property type="evidence" value="ECO:0007669"/>
    <property type="project" value="TreeGrafter"/>
</dbReference>
<protein>
    <recommendedName>
        <fullName evidence="6">33 kDa chaperonin</fullName>
    </recommendedName>
    <alternativeName>
        <fullName evidence="6">Heat shock protein 33 homolog</fullName>
        <shortName evidence="6">HSP33</shortName>
    </alternativeName>
</protein>